<evidence type="ECO:0000256" key="1">
    <source>
        <dbReference type="SAM" id="Phobius"/>
    </source>
</evidence>
<keyword evidence="1" id="KW-1133">Transmembrane helix</keyword>
<organism evidence="2">
    <name type="scientific">marine sediment metagenome</name>
    <dbReference type="NCBI Taxonomy" id="412755"/>
    <lineage>
        <taxon>unclassified sequences</taxon>
        <taxon>metagenomes</taxon>
        <taxon>ecological metagenomes</taxon>
    </lineage>
</organism>
<dbReference type="AlphaFoldDB" id="X1K811"/>
<reference evidence="2" key="1">
    <citation type="journal article" date="2014" name="Front. Microbiol.">
        <title>High frequency of phylogenetically diverse reductive dehalogenase-homologous genes in deep subseafloor sedimentary metagenomes.</title>
        <authorList>
            <person name="Kawai M."/>
            <person name="Futagami T."/>
            <person name="Toyoda A."/>
            <person name="Takaki Y."/>
            <person name="Nishi S."/>
            <person name="Hori S."/>
            <person name="Arai W."/>
            <person name="Tsubouchi T."/>
            <person name="Morono Y."/>
            <person name="Uchiyama I."/>
            <person name="Ito T."/>
            <person name="Fujiyama A."/>
            <person name="Inagaki F."/>
            <person name="Takami H."/>
        </authorList>
    </citation>
    <scope>NUCLEOTIDE SEQUENCE</scope>
    <source>
        <strain evidence="2">Expedition CK06-06</strain>
    </source>
</reference>
<dbReference type="EMBL" id="BARU01037848">
    <property type="protein sequence ID" value="GAH78223.1"/>
    <property type="molecule type" value="Genomic_DNA"/>
</dbReference>
<protein>
    <submittedName>
        <fullName evidence="2">Uncharacterized protein</fullName>
    </submittedName>
</protein>
<proteinExistence type="predicted"/>
<accession>X1K811</accession>
<sequence>PAWDDWHPYVGVKITVGVAPTAGVLTIWAVVQE</sequence>
<keyword evidence="1" id="KW-0472">Membrane</keyword>
<gene>
    <name evidence="2" type="ORF">S03H2_58905</name>
</gene>
<comment type="caution">
    <text evidence="2">The sequence shown here is derived from an EMBL/GenBank/DDBJ whole genome shotgun (WGS) entry which is preliminary data.</text>
</comment>
<name>X1K811_9ZZZZ</name>
<keyword evidence="1" id="KW-0812">Transmembrane</keyword>
<feature type="non-terminal residue" evidence="2">
    <location>
        <position position="1"/>
    </location>
</feature>
<evidence type="ECO:0000313" key="2">
    <source>
        <dbReference type="EMBL" id="GAH78223.1"/>
    </source>
</evidence>
<feature type="transmembrane region" description="Helical" evidence="1">
    <location>
        <begin position="6"/>
        <end position="31"/>
    </location>
</feature>